<accession>A0A9D1N837</accession>
<evidence type="ECO:0000256" key="6">
    <source>
        <dbReference type="SAM" id="Phobius"/>
    </source>
</evidence>
<dbReference type="InterPro" id="IPR006479">
    <property type="entry name" value="Holin"/>
</dbReference>
<protein>
    <submittedName>
        <fullName evidence="7">Phage holin</fullName>
    </submittedName>
</protein>
<dbReference type="AlphaFoldDB" id="A0A9D1N837"/>
<reference evidence="7" key="2">
    <citation type="journal article" date="2021" name="PeerJ">
        <title>Extensive microbial diversity within the chicken gut microbiome revealed by metagenomics and culture.</title>
        <authorList>
            <person name="Gilroy R."/>
            <person name="Ravi A."/>
            <person name="Getino M."/>
            <person name="Pursley I."/>
            <person name="Horton D.L."/>
            <person name="Alikhan N.F."/>
            <person name="Baker D."/>
            <person name="Gharbi K."/>
            <person name="Hall N."/>
            <person name="Watson M."/>
            <person name="Adriaenssens E.M."/>
            <person name="Foster-Nyarko E."/>
            <person name="Jarju S."/>
            <person name="Secka A."/>
            <person name="Antonio M."/>
            <person name="Oren A."/>
            <person name="Chaudhuri R.R."/>
            <person name="La Ragione R."/>
            <person name="Hildebrand F."/>
            <person name="Pallen M.J."/>
        </authorList>
    </citation>
    <scope>NUCLEOTIDE SEQUENCE</scope>
    <source>
        <strain evidence="7">ChiSjej4B22-8349</strain>
    </source>
</reference>
<evidence type="ECO:0000256" key="3">
    <source>
        <dbReference type="ARBA" id="ARBA00022989"/>
    </source>
</evidence>
<keyword evidence="3 6" id="KW-1133">Transmembrane helix</keyword>
<evidence type="ECO:0000313" key="8">
    <source>
        <dbReference type="Proteomes" id="UP000824130"/>
    </source>
</evidence>
<comment type="subcellular location">
    <subcellularLocation>
        <location evidence="1">Membrane</location>
    </subcellularLocation>
</comment>
<proteinExistence type="predicted"/>
<evidence type="ECO:0000256" key="2">
    <source>
        <dbReference type="ARBA" id="ARBA00022692"/>
    </source>
</evidence>
<feature type="transmembrane region" description="Helical" evidence="6">
    <location>
        <begin position="9"/>
        <end position="27"/>
    </location>
</feature>
<name>A0A9D1N837_9FIRM</name>
<dbReference type="GO" id="GO:0016020">
    <property type="term" value="C:membrane"/>
    <property type="evidence" value="ECO:0007669"/>
    <property type="project" value="UniProtKB-SubCell"/>
</dbReference>
<keyword evidence="2 6" id="KW-0812">Transmembrane</keyword>
<sequence length="97" mass="10591">MKNQKRDAIIRLIVMAALMVNMVLTLAGKNPIPFDEAELTEWLTVAAAGLSTLWSWWKNNNVTTAAQEAQNTLKAIKEDGDGSDGAVFGEIEEGEVE</sequence>
<evidence type="ECO:0000256" key="4">
    <source>
        <dbReference type="ARBA" id="ARBA00023136"/>
    </source>
</evidence>
<evidence type="ECO:0000313" key="7">
    <source>
        <dbReference type="EMBL" id="HIU96825.1"/>
    </source>
</evidence>
<organism evidence="7 8">
    <name type="scientific">Candidatus Allocopromorpha excrementipullorum</name>
    <dbReference type="NCBI Taxonomy" id="2840743"/>
    <lineage>
        <taxon>Bacteria</taxon>
        <taxon>Bacillati</taxon>
        <taxon>Bacillota</taxon>
        <taxon>Clostridia</taxon>
        <taxon>Eubacteriales</taxon>
        <taxon>Eubacteriaceae</taxon>
        <taxon>Eubacteriaceae incertae sedis</taxon>
        <taxon>Candidatus Allocopromorpha</taxon>
    </lineage>
</organism>
<feature type="transmembrane region" description="Helical" evidence="6">
    <location>
        <begin position="39"/>
        <end position="57"/>
    </location>
</feature>
<evidence type="ECO:0000256" key="5">
    <source>
        <dbReference type="SAM" id="MobiDB-lite"/>
    </source>
</evidence>
<comment type="caution">
    <text evidence="7">The sequence shown here is derived from an EMBL/GenBank/DDBJ whole genome shotgun (WGS) entry which is preliminary data.</text>
</comment>
<feature type="region of interest" description="Disordered" evidence="5">
    <location>
        <begin position="77"/>
        <end position="97"/>
    </location>
</feature>
<evidence type="ECO:0000256" key="1">
    <source>
        <dbReference type="ARBA" id="ARBA00004370"/>
    </source>
</evidence>
<gene>
    <name evidence="7" type="ORF">IAD25_09020</name>
</gene>
<dbReference type="Pfam" id="PF04688">
    <property type="entry name" value="Holin_SPP1"/>
    <property type="match status" value="1"/>
</dbReference>
<keyword evidence="4 6" id="KW-0472">Membrane</keyword>
<reference evidence="7" key="1">
    <citation type="submission" date="2020-10" db="EMBL/GenBank/DDBJ databases">
        <authorList>
            <person name="Gilroy R."/>
        </authorList>
    </citation>
    <scope>NUCLEOTIDE SEQUENCE</scope>
    <source>
        <strain evidence="7">ChiSjej4B22-8349</strain>
    </source>
</reference>
<dbReference type="Proteomes" id="UP000824130">
    <property type="component" value="Unassembled WGS sequence"/>
</dbReference>
<dbReference type="NCBIfam" id="TIGR01592">
    <property type="entry name" value="holin_SPP1"/>
    <property type="match status" value="1"/>
</dbReference>
<dbReference type="EMBL" id="DVOB01000192">
    <property type="protein sequence ID" value="HIU96825.1"/>
    <property type="molecule type" value="Genomic_DNA"/>
</dbReference>